<dbReference type="InterPro" id="IPR050232">
    <property type="entry name" value="FBL13/AtMIF1-like"/>
</dbReference>
<feature type="region of interest" description="Disordered" evidence="1">
    <location>
        <begin position="167"/>
        <end position="199"/>
    </location>
</feature>
<protein>
    <submittedName>
        <fullName evidence="4">F-box domain containing protein</fullName>
    </submittedName>
</protein>
<feature type="compositionally biased region" description="Acidic residues" evidence="1">
    <location>
        <begin position="245"/>
        <end position="259"/>
    </location>
</feature>
<dbReference type="PANTHER" id="PTHR31900">
    <property type="entry name" value="F-BOX/RNI SUPERFAMILY PROTEIN-RELATED"/>
    <property type="match status" value="1"/>
</dbReference>
<reference evidence="4" key="3">
    <citation type="submission" date="2006-01" db="EMBL/GenBank/DDBJ databases">
        <authorList>
            <person name="Buell R."/>
        </authorList>
    </citation>
    <scope>NUCLEOTIDE SEQUENCE</scope>
</reference>
<dbReference type="InterPro" id="IPR036047">
    <property type="entry name" value="F-box-like_dom_sf"/>
</dbReference>
<gene>
    <name evidence="4" type="ordered locus">LOC_Os11g33180</name>
</gene>
<dbReference type="PANTHER" id="PTHR31900:SF30">
    <property type="entry name" value="SUPERFAMILY PROTEIN, PUTATIVE-RELATED"/>
    <property type="match status" value="1"/>
</dbReference>
<sequence length="569" mass="61856">MDLDQPQTMPTSGGGGDRLSALSDGVIGHILSFLPAKEAARAAVLSSRWRHTFAAVHTVSLVEPDPPVVDHYELARYSPGWGPPPDPNQPPPFTNVVSAALLARHRRAAVPPLRALHVSTVGYCRSDASLVDQWIAYAVNQADPAVGLDLDLRLHREPLCDKAYSLRRRRGASADHADQDTDDDDDDEDASRKRRRRWRSRSRSPVRYASIEDANLGLSPPYMYIPRSPLLSPPPPRRSCSPQGCDEDDDDDDDEDVISSDEKSTRGYDYTPAVHAVPSGLFSCAALRSLSLGHCLLAPPAAIALPSLETLLLARVSDAGSDVQRLISGCPRLADLTLEACATVTALTTVAGLRRLALRCCHALRTVAVDASPGPPRLQAFEYRGSVPDDTFLTIHGGASLTTVAYCKIDICGEELRGYLPNDDDDAIYAALTMILERAPNLETLSLVFHPEPLDGGDDAMLHITYYKEEELYDKHLLSYNRHSVLAAPTSGGGAMAPACLRRRVREINLVHYQGGAAQRTLAMYLLRSAAAIGELGCELAMGPLWIQDELARELEGWVMNKAAIVNIG</sequence>
<proteinExistence type="predicted"/>
<dbReference type="Pfam" id="PF24758">
    <property type="entry name" value="LRR_At5g56370"/>
    <property type="match status" value="1"/>
</dbReference>
<dbReference type="InterPro" id="IPR001810">
    <property type="entry name" value="F-box_dom"/>
</dbReference>
<evidence type="ECO:0000259" key="2">
    <source>
        <dbReference type="Pfam" id="PF00646"/>
    </source>
</evidence>
<name>Q2R345_ORYSJ</name>
<dbReference type="InterPro" id="IPR032675">
    <property type="entry name" value="LRR_dom_sf"/>
</dbReference>
<dbReference type="AlphaFoldDB" id="Q2R345"/>
<dbReference type="InterPro" id="IPR055411">
    <property type="entry name" value="LRR_FXL15/At3g58940/PEG3-like"/>
</dbReference>
<evidence type="ECO:0000313" key="4">
    <source>
        <dbReference type="EMBL" id="ABA94095.1"/>
    </source>
</evidence>
<accession>Q2R345</accession>
<dbReference type="SUPFAM" id="SSF52047">
    <property type="entry name" value="RNI-like"/>
    <property type="match status" value="1"/>
</dbReference>
<dbReference type="SUPFAM" id="SSF81383">
    <property type="entry name" value="F-box domain"/>
    <property type="match status" value="1"/>
</dbReference>
<dbReference type="EMBL" id="DP000010">
    <property type="protein sequence ID" value="ABA94095.1"/>
    <property type="molecule type" value="Genomic_DNA"/>
</dbReference>
<evidence type="ECO:0000256" key="1">
    <source>
        <dbReference type="SAM" id="MobiDB-lite"/>
    </source>
</evidence>
<reference evidence="4" key="1">
    <citation type="journal article" date="2005" name="BMC Biol.">
        <title>The sequence of rice chromosomes 11 and 12, rich in disease resistance genes and recent gene duplications.</title>
        <authorList>
            <consortium name="The rice chromosomes 11 and 12 sequencing consortia"/>
        </authorList>
    </citation>
    <scope>NUCLEOTIDE SEQUENCE [LARGE SCALE GENOMIC DNA]</scope>
</reference>
<organism evidence="4">
    <name type="scientific">Oryza sativa subsp. japonica</name>
    <name type="common">Rice</name>
    <dbReference type="NCBI Taxonomy" id="39947"/>
    <lineage>
        <taxon>Eukaryota</taxon>
        <taxon>Viridiplantae</taxon>
        <taxon>Streptophyta</taxon>
        <taxon>Embryophyta</taxon>
        <taxon>Tracheophyta</taxon>
        <taxon>Spermatophyta</taxon>
        <taxon>Magnoliopsida</taxon>
        <taxon>Liliopsida</taxon>
        <taxon>Poales</taxon>
        <taxon>Poaceae</taxon>
        <taxon>BOP clade</taxon>
        <taxon>Oryzoideae</taxon>
        <taxon>Oryzeae</taxon>
        <taxon>Oryzinae</taxon>
        <taxon>Oryza</taxon>
        <taxon>Oryza sativa</taxon>
    </lineage>
</organism>
<feature type="region of interest" description="Disordered" evidence="1">
    <location>
        <begin position="225"/>
        <end position="265"/>
    </location>
</feature>
<dbReference type="InterPro" id="IPR053781">
    <property type="entry name" value="F-box_AtFBL13-like"/>
</dbReference>
<dbReference type="CDD" id="cd22160">
    <property type="entry name" value="F-box_AtFBL13-like"/>
    <property type="match status" value="1"/>
</dbReference>
<dbReference type="Gene3D" id="3.80.10.10">
    <property type="entry name" value="Ribonuclease Inhibitor"/>
    <property type="match status" value="1"/>
</dbReference>
<feature type="domain" description="F-box" evidence="2">
    <location>
        <begin position="19"/>
        <end position="52"/>
    </location>
</feature>
<reference evidence="4" key="2">
    <citation type="submission" date="2005-04" db="EMBL/GenBank/DDBJ databases">
        <authorList>
            <person name="Buell C.R."/>
            <person name="Wing R.A."/>
            <person name="McCombie W.A."/>
            <person name="Ouyang S."/>
        </authorList>
    </citation>
    <scope>NUCLEOTIDE SEQUENCE</scope>
</reference>
<dbReference type="Pfam" id="PF00646">
    <property type="entry name" value="F-box"/>
    <property type="match status" value="1"/>
</dbReference>
<feature type="compositionally biased region" description="Acidic residues" evidence="1">
    <location>
        <begin position="180"/>
        <end position="189"/>
    </location>
</feature>
<feature type="domain" description="F-box/LRR-repeat protein 15/At3g58940/PEG3-like LRR" evidence="3">
    <location>
        <begin position="272"/>
        <end position="373"/>
    </location>
</feature>
<evidence type="ECO:0000259" key="3">
    <source>
        <dbReference type="Pfam" id="PF24758"/>
    </source>
</evidence>